<feature type="chain" id="PRO_5037594714" evidence="1">
    <location>
        <begin position="27"/>
        <end position="95"/>
    </location>
</feature>
<keyword evidence="2" id="KW-1185">Reference proteome</keyword>
<dbReference type="Gene3D" id="1.25.10.10">
    <property type="entry name" value="Leucine-rich Repeat Variant"/>
    <property type="match status" value="1"/>
</dbReference>
<sequence length="95" mass="10804">MKNDQGFFAFNILLLLFISFTSVSDARKSDNEFYDSLYSLLKDGLKSANNDIQIVALAQIRALLTTDDIPAIEKFDKIIDDEMLPILVDCLRSKR</sequence>
<evidence type="ECO:0000313" key="3">
    <source>
        <dbReference type="WBParaSite" id="PSU_v2.g11312.t1"/>
    </source>
</evidence>
<evidence type="ECO:0000256" key="1">
    <source>
        <dbReference type="SAM" id="SignalP"/>
    </source>
</evidence>
<dbReference type="InterPro" id="IPR011989">
    <property type="entry name" value="ARM-like"/>
</dbReference>
<keyword evidence="1" id="KW-0732">Signal</keyword>
<dbReference type="WBParaSite" id="PSU_v2.g11312.t1">
    <property type="protein sequence ID" value="PSU_v2.g11312.t1"/>
    <property type="gene ID" value="PSU_v2.g11312"/>
</dbReference>
<dbReference type="AlphaFoldDB" id="A0A914XXQ8"/>
<accession>A0A914XXQ8</accession>
<protein>
    <submittedName>
        <fullName evidence="3">Uncharacterized protein</fullName>
    </submittedName>
</protein>
<feature type="signal peptide" evidence="1">
    <location>
        <begin position="1"/>
        <end position="26"/>
    </location>
</feature>
<name>A0A914XXQ8_9BILA</name>
<organism evidence="2 3">
    <name type="scientific">Panagrolaimus superbus</name>
    <dbReference type="NCBI Taxonomy" id="310955"/>
    <lineage>
        <taxon>Eukaryota</taxon>
        <taxon>Metazoa</taxon>
        <taxon>Ecdysozoa</taxon>
        <taxon>Nematoda</taxon>
        <taxon>Chromadorea</taxon>
        <taxon>Rhabditida</taxon>
        <taxon>Tylenchina</taxon>
        <taxon>Panagrolaimomorpha</taxon>
        <taxon>Panagrolaimoidea</taxon>
        <taxon>Panagrolaimidae</taxon>
        <taxon>Panagrolaimus</taxon>
    </lineage>
</organism>
<proteinExistence type="predicted"/>
<reference evidence="3" key="1">
    <citation type="submission" date="2022-11" db="UniProtKB">
        <authorList>
            <consortium name="WormBaseParasite"/>
        </authorList>
    </citation>
    <scope>IDENTIFICATION</scope>
</reference>
<evidence type="ECO:0000313" key="2">
    <source>
        <dbReference type="Proteomes" id="UP000887577"/>
    </source>
</evidence>
<dbReference type="Proteomes" id="UP000887577">
    <property type="component" value="Unplaced"/>
</dbReference>